<evidence type="ECO:0000313" key="10">
    <source>
        <dbReference type="EMBL" id="WOG94954.1"/>
    </source>
</evidence>
<dbReference type="PANTHER" id="PTHR24186">
    <property type="entry name" value="PROTEIN PHOSPHATASE 1 REGULATORY SUBUNIT"/>
    <property type="match status" value="1"/>
</dbReference>
<keyword evidence="5 7" id="KW-0040">ANK repeat</keyword>
<keyword evidence="11" id="KW-1185">Reference proteome</keyword>
<dbReference type="PROSITE" id="PS50297">
    <property type="entry name" value="ANK_REP_REGION"/>
    <property type="match status" value="2"/>
</dbReference>
<evidence type="ECO:0000256" key="2">
    <source>
        <dbReference type="ARBA" id="ARBA00022692"/>
    </source>
</evidence>
<proteinExistence type="predicted"/>
<evidence type="ECO:0000256" key="1">
    <source>
        <dbReference type="ARBA" id="ARBA00004141"/>
    </source>
</evidence>
<comment type="subcellular location">
    <subcellularLocation>
        <location evidence="1">Membrane</location>
        <topology evidence="1">Multi-pass membrane protein</topology>
    </subcellularLocation>
</comment>
<dbReference type="Proteomes" id="UP000077755">
    <property type="component" value="Chromosome 3"/>
</dbReference>
<feature type="repeat" description="ANK" evidence="7">
    <location>
        <begin position="110"/>
        <end position="131"/>
    </location>
</feature>
<keyword evidence="6 8" id="KW-0472">Membrane</keyword>
<dbReference type="Pfam" id="PF13962">
    <property type="entry name" value="PGG"/>
    <property type="match status" value="1"/>
</dbReference>
<keyword evidence="2 8" id="KW-0812">Transmembrane</keyword>
<evidence type="ECO:0000256" key="4">
    <source>
        <dbReference type="ARBA" id="ARBA00022989"/>
    </source>
</evidence>
<feature type="transmembrane region" description="Helical" evidence="8">
    <location>
        <begin position="432"/>
        <end position="457"/>
    </location>
</feature>
<dbReference type="AlphaFoldDB" id="A0AAF0WSI7"/>
<evidence type="ECO:0000256" key="7">
    <source>
        <dbReference type="PROSITE-ProRule" id="PRU00023"/>
    </source>
</evidence>
<accession>A0AAF0WSI7</accession>
<organism evidence="10 11">
    <name type="scientific">Daucus carota subsp. sativus</name>
    <name type="common">Carrot</name>
    <dbReference type="NCBI Taxonomy" id="79200"/>
    <lineage>
        <taxon>Eukaryota</taxon>
        <taxon>Viridiplantae</taxon>
        <taxon>Streptophyta</taxon>
        <taxon>Embryophyta</taxon>
        <taxon>Tracheophyta</taxon>
        <taxon>Spermatophyta</taxon>
        <taxon>Magnoliopsida</taxon>
        <taxon>eudicotyledons</taxon>
        <taxon>Gunneridae</taxon>
        <taxon>Pentapetalae</taxon>
        <taxon>asterids</taxon>
        <taxon>campanulids</taxon>
        <taxon>Apiales</taxon>
        <taxon>Apiaceae</taxon>
        <taxon>Apioideae</taxon>
        <taxon>Scandiceae</taxon>
        <taxon>Daucinae</taxon>
        <taxon>Daucus</taxon>
        <taxon>Daucus sect. Daucus</taxon>
    </lineage>
</organism>
<evidence type="ECO:0000259" key="9">
    <source>
        <dbReference type="Pfam" id="PF13962"/>
    </source>
</evidence>
<feature type="repeat" description="ANK" evidence="7">
    <location>
        <begin position="42"/>
        <end position="74"/>
    </location>
</feature>
<dbReference type="PROSITE" id="PS50088">
    <property type="entry name" value="ANK_REPEAT"/>
    <property type="match status" value="3"/>
</dbReference>
<evidence type="ECO:0000256" key="3">
    <source>
        <dbReference type="ARBA" id="ARBA00022737"/>
    </source>
</evidence>
<feature type="domain" description="PGG" evidence="9">
    <location>
        <begin position="301"/>
        <end position="417"/>
    </location>
</feature>
<sequence length="489" mass="55125">MTTEVTQKKLYHACLEGDVEMLKELMREDGLTLARLSISSCFNETPLHLASMLGHFEFAKSLLSYKPDFASRLDSQDRSPLHVAAANGYVNIVKLLLQYDQVMCRVHDEDGRTPLHLAVRNGQYESVIELMKVNHESFDEEEETVFHLCVRYNRSYLLTRLLAMNDQDLSNIRDANGNTILHTAVALRRKQMIKHLVKRRYKVHVNAVNKNGLTALDMVEQMPKDSNTMEIKELLISANPSKVNELESDDNIGQGAAANGESIIKMVKLWWNNMKNFTILQEKSATRDESQAQRSSVDPNNEHVLLAATVIAAMSYQAAINPPGGVAGLDATEVSGPDPHRQAFYLQPGNSILAYFSSSLSNMFWTSNTISFMAALSVIFLYVSGATLKRKLFIWLIRGAMWITLTAMSVAYFCAVLATTPSFYSTDNTFNAIFYGLYCTWMGLIVLSIFAVTYRAIRYVVRRIRKKSDAGKKIYTSQDQSTHIVSFNF</sequence>
<feature type="repeat" description="ANK" evidence="7">
    <location>
        <begin position="76"/>
        <end position="98"/>
    </location>
</feature>
<dbReference type="Pfam" id="PF00023">
    <property type="entry name" value="Ank"/>
    <property type="match status" value="1"/>
</dbReference>
<dbReference type="SUPFAM" id="SSF48403">
    <property type="entry name" value="Ankyrin repeat"/>
    <property type="match status" value="1"/>
</dbReference>
<protein>
    <recommendedName>
        <fullName evidence="9">PGG domain-containing protein</fullName>
    </recommendedName>
</protein>
<evidence type="ECO:0000256" key="8">
    <source>
        <dbReference type="SAM" id="Phobius"/>
    </source>
</evidence>
<dbReference type="EMBL" id="CP093345">
    <property type="protein sequence ID" value="WOG94954.1"/>
    <property type="molecule type" value="Genomic_DNA"/>
</dbReference>
<gene>
    <name evidence="10" type="ORF">DCAR_0314251</name>
</gene>
<dbReference type="SMART" id="SM00248">
    <property type="entry name" value="ANK"/>
    <property type="match status" value="6"/>
</dbReference>
<dbReference type="GO" id="GO:0005886">
    <property type="term" value="C:plasma membrane"/>
    <property type="evidence" value="ECO:0007669"/>
    <property type="project" value="TreeGrafter"/>
</dbReference>
<evidence type="ECO:0000256" key="5">
    <source>
        <dbReference type="ARBA" id="ARBA00023043"/>
    </source>
</evidence>
<feature type="transmembrane region" description="Helical" evidence="8">
    <location>
        <begin position="363"/>
        <end position="383"/>
    </location>
</feature>
<reference evidence="10" key="1">
    <citation type="journal article" date="2016" name="Nat. Genet.">
        <title>A high-quality carrot genome assembly provides new insights into carotenoid accumulation and asterid genome evolution.</title>
        <authorList>
            <person name="Iorizzo M."/>
            <person name="Ellison S."/>
            <person name="Senalik D."/>
            <person name="Zeng P."/>
            <person name="Satapoomin P."/>
            <person name="Huang J."/>
            <person name="Bowman M."/>
            <person name="Iovene M."/>
            <person name="Sanseverino W."/>
            <person name="Cavagnaro P."/>
            <person name="Yildiz M."/>
            <person name="Macko-Podgorni A."/>
            <person name="Moranska E."/>
            <person name="Grzebelus E."/>
            <person name="Grzebelus D."/>
            <person name="Ashrafi H."/>
            <person name="Zheng Z."/>
            <person name="Cheng S."/>
            <person name="Spooner D."/>
            <person name="Van Deynze A."/>
            <person name="Simon P."/>
        </authorList>
    </citation>
    <scope>NUCLEOTIDE SEQUENCE</scope>
    <source>
        <tissue evidence="10">Leaf</tissue>
    </source>
</reference>
<reference evidence="10" key="2">
    <citation type="submission" date="2022-03" db="EMBL/GenBank/DDBJ databases">
        <title>Draft title - Genomic analysis of global carrot germplasm unveils the trajectory of domestication and the origin of high carotenoid orange carrot.</title>
        <authorList>
            <person name="Iorizzo M."/>
            <person name="Ellison S."/>
            <person name="Senalik D."/>
            <person name="Macko-Podgorni A."/>
            <person name="Grzebelus D."/>
            <person name="Bostan H."/>
            <person name="Rolling W."/>
            <person name="Curaba J."/>
            <person name="Simon P."/>
        </authorList>
    </citation>
    <scope>NUCLEOTIDE SEQUENCE</scope>
    <source>
        <tissue evidence="10">Leaf</tissue>
    </source>
</reference>
<dbReference type="PANTHER" id="PTHR24186:SF37">
    <property type="entry name" value="PGG DOMAIN-CONTAINING PROTEIN"/>
    <property type="match status" value="1"/>
</dbReference>
<keyword evidence="3" id="KW-0677">Repeat</keyword>
<dbReference type="Pfam" id="PF12796">
    <property type="entry name" value="Ank_2"/>
    <property type="match status" value="2"/>
</dbReference>
<dbReference type="InterPro" id="IPR036770">
    <property type="entry name" value="Ankyrin_rpt-contain_sf"/>
</dbReference>
<keyword evidence="4 8" id="KW-1133">Transmembrane helix</keyword>
<dbReference type="InterPro" id="IPR002110">
    <property type="entry name" value="Ankyrin_rpt"/>
</dbReference>
<evidence type="ECO:0000256" key="6">
    <source>
        <dbReference type="ARBA" id="ARBA00023136"/>
    </source>
</evidence>
<dbReference type="Gene3D" id="1.25.40.20">
    <property type="entry name" value="Ankyrin repeat-containing domain"/>
    <property type="match status" value="2"/>
</dbReference>
<name>A0AAF0WSI7_DAUCS</name>
<dbReference type="InterPro" id="IPR026961">
    <property type="entry name" value="PGG_dom"/>
</dbReference>
<feature type="transmembrane region" description="Helical" evidence="8">
    <location>
        <begin position="395"/>
        <end position="420"/>
    </location>
</feature>
<evidence type="ECO:0000313" key="11">
    <source>
        <dbReference type="Proteomes" id="UP000077755"/>
    </source>
</evidence>